<evidence type="ECO:0000256" key="1">
    <source>
        <dbReference type="SAM" id="SignalP"/>
    </source>
</evidence>
<keyword evidence="1" id="KW-0732">Signal</keyword>
<protein>
    <submittedName>
        <fullName evidence="2">Uncharacterized protein</fullName>
    </submittedName>
</protein>
<feature type="chain" id="PRO_5045578682" evidence="1">
    <location>
        <begin position="22"/>
        <end position="176"/>
    </location>
</feature>
<proteinExistence type="predicted"/>
<sequence length="176" mass="18609">MRIWIGTALSALALTACGGAADDAATGNAADAPAGAQATGTAAEPLVGLWTGDAPVDFSGEGLRTRTSDERIRFNGDGSFRYLARLIIYGPELPSEGMGFAIDGNGRWQRQGDQLTRDYSAVSVTPEHEDGELRRLSIQLGEEMAAEPAIISRIDQVDGGRLTLTTDGKAQSLTRR</sequence>
<dbReference type="RefSeq" id="WP_167951724.1">
    <property type="nucleotide sequence ID" value="NZ_JAATJE010000001.1"/>
</dbReference>
<organism evidence="2 3">
    <name type="scientific">Sphingomonas jejuensis</name>
    <dbReference type="NCBI Taxonomy" id="904715"/>
    <lineage>
        <taxon>Bacteria</taxon>
        <taxon>Pseudomonadati</taxon>
        <taxon>Pseudomonadota</taxon>
        <taxon>Alphaproteobacteria</taxon>
        <taxon>Sphingomonadales</taxon>
        <taxon>Sphingomonadaceae</taxon>
        <taxon>Sphingomonas</taxon>
    </lineage>
</organism>
<evidence type="ECO:0000313" key="3">
    <source>
        <dbReference type="Proteomes" id="UP000734218"/>
    </source>
</evidence>
<dbReference type="EMBL" id="JAATJE010000001">
    <property type="protein sequence ID" value="NJC32542.1"/>
    <property type="molecule type" value="Genomic_DNA"/>
</dbReference>
<dbReference type="PROSITE" id="PS51257">
    <property type="entry name" value="PROKAR_LIPOPROTEIN"/>
    <property type="match status" value="1"/>
</dbReference>
<reference evidence="2 3" key="1">
    <citation type="submission" date="2020-03" db="EMBL/GenBank/DDBJ databases">
        <title>Genomic Encyclopedia of Type Strains, Phase IV (KMG-IV): sequencing the most valuable type-strain genomes for metagenomic binning, comparative biology and taxonomic classification.</title>
        <authorList>
            <person name="Goeker M."/>
        </authorList>
    </citation>
    <scope>NUCLEOTIDE SEQUENCE [LARGE SCALE GENOMIC DNA]</scope>
    <source>
        <strain evidence="2 3">DSM 27651</strain>
    </source>
</reference>
<gene>
    <name evidence="2" type="ORF">GGR88_000016</name>
</gene>
<evidence type="ECO:0000313" key="2">
    <source>
        <dbReference type="EMBL" id="NJC32542.1"/>
    </source>
</evidence>
<dbReference type="Proteomes" id="UP000734218">
    <property type="component" value="Unassembled WGS sequence"/>
</dbReference>
<comment type="caution">
    <text evidence="2">The sequence shown here is derived from an EMBL/GenBank/DDBJ whole genome shotgun (WGS) entry which is preliminary data.</text>
</comment>
<feature type="signal peptide" evidence="1">
    <location>
        <begin position="1"/>
        <end position="21"/>
    </location>
</feature>
<accession>A0ABX0XI39</accession>
<keyword evidence="3" id="KW-1185">Reference proteome</keyword>
<name>A0ABX0XI39_9SPHN</name>